<keyword evidence="5" id="KW-1185">Reference proteome</keyword>
<gene>
    <name evidence="4" type="ORF">TL08_01255</name>
</gene>
<dbReference type="SUPFAM" id="SSF55347">
    <property type="entry name" value="Glyceraldehyde-3-phosphate dehydrogenase-like, C-terminal domain"/>
    <property type="match status" value="1"/>
</dbReference>
<dbReference type="SUPFAM" id="SSF51735">
    <property type="entry name" value="NAD(P)-binding Rossmann-fold domains"/>
    <property type="match status" value="1"/>
</dbReference>
<dbReference type="InterPro" id="IPR000683">
    <property type="entry name" value="Gfo/Idh/MocA-like_OxRdtase_N"/>
</dbReference>
<dbReference type="Pfam" id="PF01408">
    <property type="entry name" value="GFO_IDH_MocA"/>
    <property type="match status" value="1"/>
</dbReference>
<sequence>MDEREHSEQLRVGLIGAGQWAKVIHAPGIAAHPGTRLTSVWARRPEAAAEIAQQHGAEVAADPEALFDSVDAVAFAVPPNIQADLARTAAQRGKHLILEKPIALSVEAAEQLAETVSDNKVASLMLLTRRFAPEVRDWLAEVNQTEGWQGGSVRWLSGSLLDAKFADSRWRHTETGDLFDVGPHAIDLLDAALGPVTGVHAVHRTEEAVWQLILEHEGGATSTATLSMRTPIRPSINDLSVFGKAGHREFRGASTEPPACYTALLDDFVAMIGEGRHQHPLDVRRGVHLQRILESARDLAAAGR</sequence>
<dbReference type="InterPro" id="IPR055170">
    <property type="entry name" value="GFO_IDH_MocA-like_dom"/>
</dbReference>
<dbReference type="RefSeq" id="WP_069845939.1">
    <property type="nucleotide sequence ID" value="NZ_CP014859.1"/>
</dbReference>
<dbReference type="AlphaFoldDB" id="A0AAC9HKH7"/>
<dbReference type="PANTHER" id="PTHR43818:SF11">
    <property type="entry name" value="BCDNA.GH03377"/>
    <property type="match status" value="1"/>
</dbReference>
<evidence type="ECO:0000256" key="1">
    <source>
        <dbReference type="ARBA" id="ARBA00023002"/>
    </source>
</evidence>
<dbReference type="EMBL" id="CP014859">
    <property type="protein sequence ID" value="AOS61092.1"/>
    <property type="molecule type" value="Genomic_DNA"/>
</dbReference>
<evidence type="ECO:0000313" key="5">
    <source>
        <dbReference type="Proteomes" id="UP000095210"/>
    </source>
</evidence>
<keyword evidence="1" id="KW-0560">Oxidoreductase</keyword>
<evidence type="ECO:0000313" key="4">
    <source>
        <dbReference type="EMBL" id="AOS61092.1"/>
    </source>
</evidence>
<dbReference type="GO" id="GO:0016491">
    <property type="term" value="F:oxidoreductase activity"/>
    <property type="evidence" value="ECO:0007669"/>
    <property type="project" value="UniProtKB-KW"/>
</dbReference>
<dbReference type="InterPro" id="IPR050463">
    <property type="entry name" value="Gfo/Idh/MocA_oxidrdct_glycsds"/>
</dbReference>
<dbReference type="InterPro" id="IPR036291">
    <property type="entry name" value="NAD(P)-bd_dom_sf"/>
</dbReference>
<dbReference type="PANTHER" id="PTHR43818">
    <property type="entry name" value="BCDNA.GH03377"/>
    <property type="match status" value="1"/>
</dbReference>
<evidence type="ECO:0000259" key="2">
    <source>
        <dbReference type="Pfam" id="PF01408"/>
    </source>
</evidence>
<dbReference type="KEGG" id="ahm:TL08_01255"/>
<name>A0AAC9HKH7_9PSEU</name>
<protein>
    <submittedName>
        <fullName evidence="4">Dehydrogenase</fullName>
    </submittedName>
</protein>
<feature type="domain" description="GFO/IDH/MocA-like oxidoreductase" evidence="3">
    <location>
        <begin position="151"/>
        <end position="246"/>
    </location>
</feature>
<reference evidence="5" key="1">
    <citation type="submission" date="2016-03" db="EMBL/GenBank/DDBJ databases">
        <title>Complete genome sequence of the type strain Actinoalloteichus hymeniacidonis DSM 45092.</title>
        <authorList>
            <person name="Schaffert L."/>
            <person name="Albersmeier A."/>
            <person name="Winkler A."/>
            <person name="Kalinowski J."/>
            <person name="Zotchev S."/>
            <person name="Ruckert C."/>
        </authorList>
    </citation>
    <scope>NUCLEOTIDE SEQUENCE [LARGE SCALE GENOMIC DNA]</scope>
    <source>
        <strain evidence="5">HPA177(T) (DSM 45092(T))</strain>
    </source>
</reference>
<evidence type="ECO:0000259" key="3">
    <source>
        <dbReference type="Pfam" id="PF22725"/>
    </source>
</evidence>
<dbReference type="Proteomes" id="UP000095210">
    <property type="component" value="Chromosome"/>
</dbReference>
<proteinExistence type="predicted"/>
<organism evidence="4 5">
    <name type="scientific">Actinoalloteichus hymeniacidonis</name>
    <dbReference type="NCBI Taxonomy" id="340345"/>
    <lineage>
        <taxon>Bacteria</taxon>
        <taxon>Bacillati</taxon>
        <taxon>Actinomycetota</taxon>
        <taxon>Actinomycetes</taxon>
        <taxon>Pseudonocardiales</taxon>
        <taxon>Pseudonocardiaceae</taxon>
        <taxon>Actinoalloteichus</taxon>
    </lineage>
</organism>
<dbReference type="Gene3D" id="3.40.50.720">
    <property type="entry name" value="NAD(P)-binding Rossmann-like Domain"/>
    <property type="match status" value="1"/>
</dbReference>
<accession>A0AAC9HKH7</accession>
<dbReference type="GO" id="GO:0000166">
    <property type="term" value="F:nucleotide binding"/>
    <property type="evidence" value="ECO:0007669"/>
    <property type="project" value="InterPro"/>
</dbReference>
<dbReference type="Gene3D" id="3.30.360.10">
    <property type="entry name" value="Dihydrodipicolinate Reductase, domain 2"/>
    <property type="match status" value="1"/>
</dbReference>
<feature type="domain" description="Gfo/Idh/MocA-like oxidoreductase N-terminal" evidence="2">
    <location>
        <begin position="10"/>
        <end position="121"/>
    </location>
</feature>
<dbReference type="Pfam" id="PF22725">
    <property type="entry name" value="GFO_IDH_MocA_C3"/>
    <property type="match status" value="1"/>
</dbReference>